<dbReference type="AlphaFoldDB" id="A0A1M4ZC96"/>
<keyword evidence="2" id="KW-1185">Reference proteome</keyword>
<reference evidence="1 2" key="1">
    <citation type="submission" date="2016-11" db="EMBL/GenBank/DDBJ databases">
        <authorList>
            <person name="Jaros S."/>
            <person name="Januszkiewicz K."/>
            <person name="Wedrychowicz H."/>
        </authorList>
    </citation>
    <scope>NUCLEOTIDE SEQUENCE [LARGE SCALE GENOMIC DNA]</scope>
    <source>
        <strain evidence="1 2">DSM 2631</strain>
    </source>
</reference>
<proteinExistence type="predicted"/>
<name>A0A1M4ZC96_9CLOT</name>
<dbReference type="STRING" id="1533.SAMN05443638_1417"/>
<gene>
    <name evidence="1" type="ORF">SAMN05443638_1417</name>
</gene>
<dbReference type="RefSeq" id="WP_072897757.1">
    <property type="nucleotide sequence ID" value="NZ_FQVM01000041.1"/>
</dbReference>
<sequence>MKIDISSIQEDKPVKIMLLIEHKYINIVFFYKTNKTTNKSYIEVKQLYCSYNGLNYIDKSTIEIYFQKTGFGYRKFFKCPHCGKKRKYLYPVGIGLFACRDCIERNVYAYRTNIYDENIENIIKYKILMKLLKLNFHLKFILPMNINNIDKKTVNMFNLLSNIPDKPKYMRWNKYELICKQIHFLYFIYWKVVNGDMKGLKAKELRDMLNKNNVEFAYDTIIYPSYNLIEEGEIND</sequence>
<evidence type="ECO:0008006" key="3">
    <source>
        <dbReference type="Google" id="ProtNLM"/>
    </source>
</evidence>
<accession>A0A1M4ZC96</accession>
<evidence type="ECO:0000313" key="1">
    <source>
        <dbReference type="EMBL" id="SHF15236.1"/>
    </source>
</evidence>
<dbReference type="Proteomes" id="UP000184035">
    <property type="component" value="Unassembled WGS sequence"/>
</dbReference>
<organism evidence="1 2">
    <name type="scientific">Clostridium fallax</name>
    <dbReference type="NCBI Taxonomy" id="1533"/>
    <lineage>
        <taxon>Bacteria</taxon>
        <taxon>Bacillati</taxon>
        <taxon>Bacillota</taxon>
        <taxon>Clostridia</taxon>
        <taxon>Eubacteriales</taxon>
        <taxon>Clostridiaceae</taxon>
        <taxon>Clostridium</taxon>
    </lineage>
</organism>
<protein>
    <recommendedName>
        <fullName evidence="3">Transposase zinc-ribbon domain-containing protein</fullName>
    </recommendedName>
</protein>
<dbReference type="EMBL" id="FQVM01000041">
    <property type="protein sequence ID" value="SHF15236.1"/>
    <property type="molecule type" value="Genomic_DNA"/>
</dbReference>
<evidence type="ECO:0000313" key="2">
    <source>
        <dbReference type="Proteomes" id="UP000184035"/>
    </source>
</evidence>
<dbReference type="OrthoDB" id="2067170at2"/>